<accession>A0ABR4IRF5</accession>
<comment type="caution">
    <text evidence="4">The sequence shown here is derived from an EMBL/GenBank/DDBJ whole genome shotgun (WGS) entry which is preliminary data.</text>
</comment>
<evidence type="ECO:0000256" key="1">
    <source>
        <dbReference type="ARBA" id="ARBA00005986"/>
    </source>
</evidence>
<feature type="region of interest" description="Disordered" evidence="2">
    <location>
        <begin position="140"/>
        <end position="162"/>
    </location>
</feature>
<name>A0ABR4IRF5_9EURO</name>
<evidence type="ECO:0000313" key="4">
    <source>
        <dbReference type="EMBL" id="KAL2830330.1"/>
    </source>
</evidence>
<comment type="similarity">
    <text evidence="1">Belongs to the tpcK family.</text>
</comment>
<evidence type="ECO:0000313" key="5">
    <source>
        <dbReference type="Proteomes" id="UP001610335"/>
    </source>
</evidence>
<sequence length="162" mass="18287">MSPVKQRLLRIAVAHNRSPSLSEEEFHQWATKDHCARAARIHARHGIQSYGMFFNPESARATAKNLNRQLGGRWTIDDHDVTVEFYLHSLDKLTAVLADPEFKALQEEEEPYVSGENIIATLGWVETYVQDGQVVNLDPEGAPTYSSFGKSADFSQEQVNQE</sequence>
<evidence type="ECO:0000259" key="3">
    <source>
        <dbReference type="Pfam" id="PF07110"/>
    </source>
</evidence>
<proteinExistence type="inferred from homology"/>
<dbReference type="SUPFAM" id="SSF54909">
    <property type="entry name" value="Dimeric alpha+beta barrel"/>
    <property type="match status" value="1"/>
</dbReference>
<protein>
    <recommendedName>
        <fullName evidence="3">EthD domain-containing protein</fullName>
    </recommendedName>
</protein>
<dbReference type="Proteomes" id="UP001610335">
    <property type="component" value="Unassembled WGS sequence"/>
</dbReference>
<dbReference type="Pfam" id="PF07110">
    <property type="entry name" value="EthD"/>
    <property type="match status" value="1"/>
</dbReference>
<evidence type="ECO:0000256" key="2">
    <source>
        <dbReference type="SAM" id="MobiDB-lite"/>
    </source>
</evidence>
<keyword evidence="5" id="KW-1185">Reference proteome</keyword>
<organism evidence="4 5">
    <name type="scientific">Aspergillus cavernicola</name>
    <dbReference type="NCBI Taxonomy" id="176166"/>
    <lineage>
        <taxon>Eukaryota</taxon>
        <taxon>Fungi</taxon>
        <taxon>Dikarya</taxon>
        <taxon>Ascomycota</taxon>
        <taxon>Pezizomycotina</taxon>
        <taxon>Eurotiomycetes</taxon>
        <taxon>Eurotiomycetidae</taxon>
        <taxon>Eurotiales</taxon>
        <taxon>Aspergillaceae</taxon>
        <taxon>Aspergillus</taxon>
        <taxon>Aspergillus subgen. Nidulantes</taxon>
    </lineage>
</organism>
<gene>
    <name evidence="4" type="ORF">BDW59DRAFT_158658</name>
</gene>
<dbReference type="InterPro" id="IPR009799">
    <property type="entry name" value="EthD_dom"/>
</dbReference>
<feature type="domain" description="EthD" evidence="3">
    <location>
        <begin position="19"/>
        <end position="114"/>
    </location>
</feature>
<dbReference type="EMBL" id="JBFXLS010000013">
    <property type="protein sequence ID" value="KAL2830330.1"/>
    <property type="molecule type" value="Genomic_DNA"/>
</dbReference>
<feature type="compositionally biased region" description="Polar residues" evidence="2">
    <location>
        <begin position="144"/>
        <end position="162"/>
    </location>
</feature>
<dbReference type="InterPro" id="IPR011008">
    <property type="entry name" value="Dimeric_a/b-barrel"/>
</dbReference>
<reference evidence="4 5" key="1">
    <citation type="submission" date="2024-07" db="EMBL/GenBank/DDBJ databases">
        <title>Section-level genome sequencing and comparative genomics of Aspergillus sections Usti and Cavernicolus.</title>
        <authorList>
            <consortium name="Lawrence Berkeley National Laboratory"/>
            <person name="Nybo J.L."/>
            <person name="Vesth T.C."/>
            <person name="Theobald S."/>
            <person name="Frisvad J.C."/>
            <person name="Larsen T.O."/>
            <person name="Kjaerboelling I."/>
            <person name="Rothschild-Mancinelli K."/>
            <person name="Lyhne E.K."/>
            <person name="Kogle M.E."/>
            <person name="Barry K."/>
            <person name="Clum A."/>
            <person name="Na H."/>
            <person name="Ledsgaard L."/>
            <person name="Lin J."/>
            <person name="Lipzen A."/>
            <person name="Kuo A."/>
            <person name="Riley R."/>
            <person name="Mondo S."/>
            <person name="LaButti K."/>
            <person name="Haridas S."/>
            <person name="Pangalinan J."/>
            <person name="Salamov A.A."/>
            <person name="Simmons B.A."/>
            <person name="Magnuson J.K."/>
            <person name="Chen J."/>
            <person name="Drula E."/>
            <person name="Henrissat B."/>
            <person name="Wiebenga A."/>
            <person name="Lubbers R.J."/>
            <person name="Gomes A.C."/>
            <person name="Makela M.R."/>
            <person name="Stajich J."/>
            <person name="Grigoriev I.V."/>
            <person name="Mortensen U.H."/>
            <person name="De vries R.P."/>
            <person name="Baker S.E."/>
            <person name="Andersen M.R."/>
        </authorList>
    </citation>
    <scope>NUCLEOTIDE SEQUENCE [LARGE SCALE GENOMIC DNA]</scope>
    <source>
        <strain evidence="4 5">CBS 600.67</strain>
    </source>
</reference>
<dbReference type="Gene3D" id="3.30.70.100">
    <property type="match status" value="1"/>
</dbReference>